<feature type="region of interest" description="Disordered" evidence="1">
    <location>
        <begin position="55"/>
        <end position="81"/>
    </location>
</feature>
<proteinExistence type="predicted"/>
<dbReference type="EMBL" id="JADBEO010000068">
    <property type="protein sequence ID" value="MDR4308738.1"/>
    <property type="molecule type" value="Genomic_DNA"/>
</dbReference>
<organism evidence="2 3">
    <name type="scientific">Chelatococcus sambhunathii</name>
    <dbReference type="NCBI Taxonomy" id="363953"/>
    <lineage>
        <taxon>Bacteria</taxon>
        <taxon>Pseudomonadati</taxon>
        <taxon>Pseudomonadota</taxon>
        <taxon>Alphaproteobacteria</taxon>
        <taxon>Hyphomicrobiales</taxon>
        <taxon>Chelatococcaceae</taxon>
        <taxon>Chelatococcus</taxon>
    </lineage>
</organism>
<evidence type="ECO:0000313" key="3">
    <source>
        <dbReference type="Proteomes" id="UP001181622"/>
    </source>
</evidence>
<reference evidence="2" key="1">
    <citation type="submission" date="2020-10" db="EMBL/GenBank/DDBJ databases">
        <authorList>
            <person name="Abbas A."/>
            <person name="Razzaq R."/>
            <person name="Waqas M."/>
            <person name="Abbas N."/>
            <person name="Nielsen T.K."/>
            <person name="Hansen L.H."/>
            <person name="Hussain S."/>
            <person name="Shahid M."/>
        </authorList>
    </citation>
    <scope>NUCLEOTIDE SEQUENCE</scope>
    <source>
        <strain evidence="2">S14</strain>
    </source>
</reference>
<keyword evidence="3" id="KW-1185">Reference proteome</keyword>
<evidence type="ECO:0000313" key="2">
    <source>
        <dbReference type="EMBL" id="MDR4308738.1"/>
    </source>
</evidence>
<protein>
    <submittedName>
        <fullName evidence="2">Uncharacterized protein</fullName>
    </submittedName>
</protein>
<evidence type="ECO:0000256" key="1">
    <source>
        <dbReference type="SAM" id="MobiDB-lite"/>
    </source>
</evidence>
<dbReference type="Proteomes" id="UP001181622">
    <property type="component" value="Unassembled WGS sequence"/>
</dbReference>
<dbReference type="RefSeq" id="WP_309394742.1">
    <property type="nucleotide sequence ID" value="NZ_JADBEO010000068.1"/>
</dbReference>
<gene>
    <name evidence="2" type="ORF">IHQ68_19125</name>
</gene>
<accession>A0ABU1DKT2</accession>
<name>A0ABU1DKT2_9HYPH</name>
<comment type="caution">
    <text evidence="2">The sequence shown here is derived from an EMBL/GenBank/DDBJ whole genome shotgun (WGS) entry which is preliminary data.</text>
</comment>
<sequence length="81" mass="9041">MRNATLFSDLPQPANDAEDLCEAEFEAGSGGAELSRGGPRVRRGYGLLKGRRTRFQARRRTGKMTPETPVHRGEREIIARD</sequence>
<feature type="compositionally biased region" description="Basic and acidic residues" evidence="1">
    <location>
        <begin position="69"/>
        <end position="81"/>
    </location>
</feature>